<accession>A0A8H3D2F3</accession>
<evidence type="ECO:0000313" key="4">
    <source>
        <dbReference type="Proteomes" id="UP000663843"/>
    </source>
</evidence>
<evidence type="ECO:0000313" key="3">
    <source>
        <dbReference type="EMBL" id="CAE6506626.1"/>
    </source>
</evidence>
<feature type="compositionally biased region" description="Pro residues" evidence="1">
    <location>
        <begin position="167"/>
        <end position="185"/>
    </location>
</feature>
<evidence type="ECO:0000256" key="1">
    <source>
        <dbReference type="SAM" id="MobiDB-lite"/>
    </source>
</evidence>
<dbReference type="EMBL" id="CAJMWT010005491">
    <property type="protein sequence ID" value="CAE6506626.1"/>
    <property type="molecule type" value="Genomic_DNA"/>
</dbReference>
<sequence length="185" mass="20243">MVAIEVLYKYLLRRWQEVFSITQSLSMNTQAKILIGSLALALANIPVVDARSCYYDRFGRYRCRSGLSRAARIGLGIGIAAAALLLLGLLFCLMMLRRRRARRANGGNFVATGPLHHDKAPQQPDQYQPYPGESNYPNQNGYGAPNYPVNEPQFPAPSYQAGGYAPPNGPPPTNYAPPPGPPPAK</sequence>
<protein>
    <submittedName>
        <fullName evidence="3">Uncharacterized protein</fullName>
    </submittedName>
</protein>
<organism evidence="3 4">
    <name type="scientific">Rhizoctonia solani</name>
    <dbReference type="NCBI Taxonomy" id="456999"/>
    <lineage>
        <taxon>Eukaryota</taxon>
        <taxon>Fungi</taxon>
        <taxon>Dikarya</taxon>
        <taxon>Basidiomycota</taxon>
        <taxon>Agaricomycotina</taxon>
        <taxon>Agaricomycetes</taxon>
        <taxon>Cantharellales</taxon>
        <taxon>Ceratobasidiaceae</taxon>
        <taxon>Rhizoctonia</taxon>
    </lineage>
</organism>
<keyword evidence="2" id="KW-0812">Transmembrane</keyword>
<evidence type="ECO:0000256" key="2">
    <source>
        <dbReference type="SAM" id="Phobius"/>
    </source>
</evidence>
<proteinExistence type="predicted"/>
<feature type="region of interest" description="Disordered" evidence="1">
    <location>
        <begin position="107"/>
        <end position="185"/>
    </location>
</feature>
<dbReference type="AlphaFoldDB" id="A0A8H3D2F3"/>
<name>A0A8H3D2F3_9AGAM</name>
<keyword evidence="2" id="KW-1133">Transmembrane helix</keyword>
<comment type="caution">
    <text evidence="3">The sequence shown here is derived from an EMBL/GenBank/DDBJ whole genome shotgun (WGS) entry which is preliminary data.</text>
</comment>
<keyword evidence="2" id="KW-0472">Membrane</keyword>
<feature type="compositionally biased region" description="Low complexity" evidence="1">
    <location>
        <begin position="121"/>
        <end position="131"/>
    </location>
</feature>
<reference evidence="3" key="1">
    <citation type="submission" date="2021-01" db="EMBL/GenBank/DDBJ databases">
        <authorList>
            <person name="Kaushik A."/>
        </authorList>
    </citation>
    <scope>NUCLEOTIDE SEQUENCE</scope>
    <source>
        <strain evidence="3">AG2-2IIIB</strain>
    </source>
</reference>
<feature type="transmembrane region" description="Helical" evidence="2">
    <location>
        <begin position="74"/>
        <end position="96"/>
    </location>
</feature>
<gene>
    <name evidence="3" type="ORF">RDB_LOCUS146357</name>
</gene>
<dbReference type="Proteomes" id="UP000663843">
    <property type="component" value="Unassembled WGS sequence"/>
</dbReference>